<reference evidence="1 2" key="1">
    <citation type="submission" date="2019-08" db="EMBL/GenBank/DDBJ databases">
        <title>Genome sequencing of Paenibacillus faecis DSM 23593(T).</title>
        <authorList>
            <person name="Kook J.-K."/>
            <person name="Park S.-N."/>
            <person name="Lim Y.K."/>
        </authorList>
    </citation>
    <scope>NUCLEOTIDE SEQUENCE [LARGE SCALE GENOMIC DNA]</scope>
    <source>
        <strain evidence="1 2">DSM 23593</strain>
    </source>
</reference>
<dbReference type="EMBL" id="VSDO01000001">
    <property type="protein sequence ID" value="TYA15347.1"/>
    <property type="molecule type" value="Genomic_DNA"/>
</dbReference>
<name>A0A5D0D2F3_9BACL</name>
<protein>
    <submittedName>
        <fullName evidence="1">Uncharacterized protein</fullName>
    </submittedName>
</protein>
<dbReference type="PROSITE" id="PS51257">
    <property type="entry name" value="PROKAR_LIPOPROTEIN"/>
    <property type="match status" value="1"/>
</dbReference>
<comment type="caution">
    <text evidence="1">The sequence shown here is derived from an EMBL/GenBank/DDBJ whole genome shotgun (WGS) entry which is preliminary data.</text>
</comment>
<dbReference type="RefSeq" id="WP_148450937.1">
    <property type="nucleotide sequence ID" value="NZ_VSDO01000001.1"/>
</dbReference>
<proteinExistence type="predicted"/>
<evidence type="ECO:0000313" key="1">
    <source>
        <dbReference type="EMBL" id="TYA15347.1"/>
    </source>
</evidence>
<dbReference type="Proteomes" id="UP000325218">
    <property type="component" value="Unassembled WGS sequence"/>
</dbReference>
<sequence>MKNKAFKMILVAIIITVLGGCKNEASSAGNIKNSVAMENTSSPSGKTEGSILVVEREICYQAIRGSNRYFS</sequence>
<accession>A0A5D0D2F3</accession>
<evidence type="ECO:0000313" key="2">
    <source>
        <dbReference type="Proteomes" id="UP000325218"/>
    </source>
</evidence>
<keyword evidence="2" id="KW-1185">Reference proteome</keyword>
<dbReference type="AlphaFoldDB" id="A0A5D0D2F3"/>
<organism evidence="1 2">
    <name type="scientific">Paenibacillus faecis</name>
    <dbReference type="NCBI Taxonomy" id="862114"/>
    <lineage>
        <taxon>Bacteria</taxon>
        <taxon>Bacillati</taxon>
        <taxon>Bacillota</taxon>
        <taxon>Bacilli</taxon>
        <taxon>Bacillales</taxon>
        <taxon>Paenibacillaceae</taxon>
        <taxon>Paenibacillus</taxon>
    </lineage>
</organism>
<gene>
    <name evidence="1" type="ORF">FRY98_06895</name>
</gene>